<dbReference type="KEGG" id="cgin:ABRZ00_06090"/>
<evidence type="ECO:0000313" key="6">
    <source>
        <dbReference type="EMBL" id="XDJ62990.1"/>
    </source>
</evidence>
<dbReference type="EMBL" id="CP158271">
    <property type="protein sequence ID" value="XDJ92180.1"/>
    <property type="molecule type" value="Genomic_DNA"/>
</dbReference>
<evidence type="ECO:0000313" key="11">
    <source>
        <dbReference type="EMBL" id="XDJ82066.1"/>
    </source>
</evidence>
<dbReference type="EMBL" id="CP158253">
    <property type="protein sequence ID" value="XDJ44044.1"/>
    <property type="molecule type" value="Genomic_DNA"/>
</dbReference>
<dbReference type="EMBL" id="CP158260">
    <property type="protein sequence ID" value="XDJ62990.1"/>
    <property type="molecule type" value="Genomic_DNA"/>
</dbReference>
<evidence type="ECO:0000313" key="8">
    <source>
        <dbReference type="EMBL" id="XDJ71972.1"/>
    </source>
</evidence>
<organism evidence="17">
    <name type="scientific">Castellaniella ginsengisoli</name>
    <dbReference type="NCBI Taxonomy" id="546114"/>
    <lineage>
        <taxon>Bacteria</taxon>
        <taxon>Pseudomonadati</taxon>
        <taxon>Pseudomonadota</taxon>
        <taxon>Betaproteobacteria</taxon>
        <taxon>Burkholderiales</taxon>
        <taxon>Alcaligenaceae</taxon>
        <taxon>Castellaniella</taxon>
    </lineage>
</organism>
<evidence type="ECO:0000313" key="9">
    <source>
        <dbReference type="EMBL" id="XDJ74239.1"/>
    </source>
</evidence>
<dbReference type="GO" id="GO:0016788">
    <property type="term" value="F:hydrolase activity, acting on ester bonds"/>
    <property type="evidence" value="ECO:0007669"/>
    <property type="project" value="UniProtKB-ARBA"/>
</dbReference>
<reference evidence="1 18" key="1">
    <citation type="journal article" date="2019" name="Int. J. Syst. Evol. Microbiol.">
        <title>The Global Catalogue of Microorganisms (GCM) 10K type strain sequencing project: providing services to taxonomists for standard genome sequencing and annotation.</title>
        <authorList>
            <consortium name="The Broad Institute Genomics Platform"/>
            <consortium name="The Broad Institute Genome Sequencing Center for Infectious Disease"/>
            <person name="Wu L."/>
            <person name="Ma J."/>
        </authorList>
    </citation>
    <scope>NUCLEOTIDE SEQUENCE [LARGE SCALE GENOMIC DNA]</scope>
    <source>
        <strain evidence="1 18">JCM 15515</strain>
    </source>
</reference>
<protein>
    <recommendedName>
        <fullName evidence="19">SGNH/GDSL hydrolase family protein</fullName>
    </recommendedName>
</protein>
<evidence type="ECO:0008006" key="19">
    <source>
        <dbReference type="Google" id="ProtNLM"/>
    </source>
</evidence>
<evidence type="ECO:0000313" key="15">
    <source>
        <dbReference type="EMBL" id="XDJ92180.1"/>
    </source>
</evidence>
<evidence type="ECO:0000313" key="18">
    <source>
        <dbReference type="Proteomes" id="UP001500573"/>
    </source>
</evidence>
<dbReference type="EMBL" id="CP158272">
    <property type="protein sequence ID" value="XDJ98537.1"/>
    <property type="molecule type" value="Genomic_DNA"/>
</dbReference>
<dbReference type="EMBL" id="BAAAEX010000001">
    <property type="protein sequence ID" value="GAA0772314.1"/>
    <property type="molecule type" value="Genomic_DNA"/>
</dbReference>
<dbReference type="EMBL" id="CP158265">
    <property type="protein sequence ID" value="XDJ77239.1"/>
    <property type="molecule type" value="Genomic_DNA"/>
</dbReference>
<dbReference type="EMBL" id="CP158269">
    <property type="protein sequence ID" value="XDJ87572.1"/>
    <property type="molecule type" value="Genomic_DNA"/>
</dbReference>
<evidence type="ECO:0000313" key="1">
    <source>
        <dbReference type="EMBL" id="GAA0772314.1"/>
    </source>
</evidence>
<dbReference type="EMBL" id="CP158263">
    <property type="protein sequence ID" value="XDJ71972.1"/>
    <property type="molecule type" value="Genomic_DNA"/>
</dbReference>
<evidence type="ECO:0000313" key="17">
    <source>
        <dbReference type="EMBL" id="XDJ98537.1"/>
    </source>
</evidence>
<dbReference type="EMBL" id="CP158261">
    <property type="protein sequence ID" value="XDJ66121.1"/>
    <property type="molecule type" value="Genomic_DNA"/>
</dbReference>
<dbReference type="EMBL" id="CP158273">
    <property type="protein sequence ID" value="XDJ95888.1"/>
    <property type="molecule type" value="Genomic_DNA"/>
</dbReference>
<dbReference type="GeneID" id="93067086"/>
<evidence type="ECO:0000313" key="7">
    <source>
        <dbReference type="EMBL" id="XDJ66121.1"/>
    </source>
</evidence>
<proteinExistence type="predicted"/>
<evidence type="ECO:0000313" key="16">
    <source>
        <dbReference type="EMBL" id="XDJ95888.1"/>
    </source>
</evidence>
<sequence>MKKLLIVGDSLSMSRHREGVAYEQMYSTLLACHLKNWLVINGSVRANTSRQIISENYQEEYILPLLPDVVVLQVGVVDCLPRLMSKYERRILGVLSRIQGFRRLARFYISFKSKRRLYFTKKKQISFVGSSEFESNMMQFRNLMSRIGCKVIAINIPHPGPGLSERTFGVGEAVSRYNGIIDQVFSGSAHAVVDLYNMTKSNPSLLQDDGYHIRWECHELLYKEIFENNLLRASMENKEQMIPAAVSILPKLH</sequence>
<evidence type="ECO:0000313" key="13">
    <source>
        <dbReference type="EMBL" id="XDJ87572.1"/>
    </source>
</evidence>
<keyword evidence="18" id="KW-1185">Reference proteome</keyword>
<evidence type="ECO:0000313" key="12">
    <source>
        <dbReference type="EMBL" id="XDJ86358.1"/>
    </source>
</evidence>
<evidence type="ECO:0000313" key="4">
    <source>
        <dbReference type="EMBL" id="XDJ59421.1"/>
    </source>
</evidence>
<dbReference type="EMBL" id="CP158268">
    <property type="protein sequence ID" value="XDJ86358.1"/>
    <property type="molecule type" value="Genomic_DNA"/>
</dbReference>
<evidence type="ECO:0000313" key="3">
    <source>
        <dbReference type="EMBL" id="XDJ56739.1"/>
    </source>
</evidence>
<dbReference type="EMBL" id="CP158270">
    <property type="protein sequence ID" value="XDJ91516.1"/>
    <property type="molecule type" value="Genomic_DNA"/>
</dbReference>
<dbReference type="Proteomes" id="UP001500573">
    <property type="component" value="Unassembled WGS sequence"/>
</dbReference>
<dbReference type="EMBL" id="CP158264">
    <property type="protein sequence ID" value="XDJ74239.1"/>
    <property type="molecule type" value="Genomic_DNA"/>
</dbReference>
<accession>A0AB39H632</accession>
<dbReference type="SUPFAM" id="SSF52266">
    <property type="entry name" value="SGNH hydrolase"/>
    <property type="match status" value="1"/>
</dbReference>
<evidence type="ECO:0000313" key="2">
    <source>
        <dbReference type="EMBL" id="XDJ44044.1"/>
    </source>
</evidence>
<dbReference type="Gene3D" id="3.40.50.1110">
    <property type="entry name" value="SGNH hydrolase"/>
    <property type="match status" value="1"/>
</dbReference>
<dbReference type="InterPro" id="IPR036514">
    <property type="entry name" value="SGNH_hydro_sf"/>
</dbReference>
<dbReference type="EMBL" id="CP158259">
    <property type="protein sequence ID" value="XDJ59843.1"/>
    <property type="molecule type" value="Genomic_DNA"/>
</dbReference>
<reference evidence="1" key="2">
    <citation type="submission" date="2023-12" db="EMBL/GenBank/DDBJ databases">
        <authorList>
            <person name="Sun Q."/>
            <person name="Inoue M."/>
        </authorList>
    </citation>
    <scope>NUCLEOTIDE SEQUENCE</scope>
    <source>
        <strain evidence="1">JCM 15515</strain>
    </source>
</reference>
<dbReference type="EMBL" id="CP158258">
    <property type="protein sequence ID" value="XDJ59421.1"/>
    <property type="molecule type" value="Genomic_DNA"/>
</dbReference>
<dbReference type="AlphaFoldDB" id="A0AB39H632"/>
<gene>
    <name evidence="4" type="ORF">ABRY90_05800</name>
    <name evidence="7" type="ORF">ABRY91_11980</name>
    <name evidence="5" type="ORF">ABRY92_07375</name>
    <name evidence="15" type="ORF">ABRY95_07020</name>
    <name evidence="11" type="ORF">ABRY96_10260</name>
    <name evidence="9" type="ORF">ABRY97_11575</name>
    <name evidence="13" type="ORF">ABRY98_11600</name>
    <name evidence="3" type="ORF">ABRZ00_06090</name>
    <name evidence="2" type="ORF">ABRZ02_10295</name>
    <name evidence="6" type="ORF">ABRZ03_09615</name>
    <name evidence="16" type="ORF">ABRZ05_12490</name>
    <name evidence="8" type="ORF">ABRZ06_00195</name>
    <name evidence="12" type="ORF">ABRZ08_05915</name>
    <name evidence="10" type="ORF">ABRZ10_14030</name>
    <name evidence="17" type="ORF">ABRZ11_12145</name>
    <name evidence="14" type="ORF">ABRZ12_04255</name>
    <name evidence="1" type="ORF">GCM10009108_01120</name>
</gene>
<evidence type="ECO:0000313" key="5">
    <source>
        <dbReference type="EMBL" id="XDJ59843.1"/>
    </source>
</evidence>
<dbReference type="EMBL" id="CP158266">
    <property type="protein sequence ID" value="XDJ82066.1"/>
    <property type="molecule type" value="Genomic_DNA"/>
</dbReference>
<name>A0AB39H632_9BURK</name>
<dbReference type="EMBL" id="CP158257">
    <property type="protein sequence ID" value="XDJ56739.1"/>
    <property type="molecule type" value="Genomic_DNA"/>
</dbReference>
<dbReference type="RefSeq" id="WP_343834974.1">
    <property type="nucleotide sequence ID" value="NZ_BAAAEX010000001.1"/>
</dbReference>
<evidence type="ECO:0000313" key="10">
    <source>
        <dbReference type="EMBL" id="XDJ77239.1"/>
    </source>
</evidence>
<evidence type="ECO:0000313" key="14">
    <source>
        <dbReference type="EMBL" id="XDJ91516.1"/>
    </source>
</evidence>
<reference evidence="17" key="3">
    <citation type="submission" date="2024-05" db="EMBL/GenBank/DDBJ databases">
        <authorList>
            <person name="Luo Y.-C."/>
            <person name="Nicholds J."/>
            <person name="Mortimer T."/>
            <person name="Maboni G."/>
        </authorList>
    </citation>
    <scope>NUCLEOTIDE SEQUENCE</scope>
    <source>
        <strain evidence="16">124370</strain>
        <strain evidence="17">124566</strain>
        <strain evidence="15">124953</strain>
        <strain evidence="14">130308</strain>
        <strain evidence="13">130416</strain>
        <strain evidence="12">140124</strain>
        <strain evidence="11">143751</strain>
        <strain evidence="10">143769</strain>
        <strain evidence="9">143811</strain>
        <strain evidence="8">143936</strain>
        <strain evidence="7">145849</strain>
        <strain evidence="6">145850</strain>
        <strain evidence="5">145852</strain>
        <strain evidence="4">148131</strain>
        <strain evidence="3">150221</strain>
        <strain evidence="2">153271</strain>
    </source>
</reference>